<dbReference type="PANTHER" id="PTHR43324">
    <property type="match status" value="1"/>
</dbReference>
<dbReference type="GO" id="GO:0051536">
    <property type="term" value="F:iron-sulfur cluster binding"/>
    <property type="evidence" value="ECO:0007669"/>
    <property type="project" value="InterPro"/>
</dbReference>
<name>A0A0U3E2B1_9CREN</name>
<evidence type="ECO:0000259" key="1">
    <source>
        <dbReference type="PROSITE" id="PS51918"/>
    </source>
</evidence>
<dbReference type="OrthoDB" id="358785at2157"/>
<evidence type="ECO:0000313" key="2">
    <source>
        <dbReference type="EMBL" id="ALU12059.1"/>
    </source>
</evidence>
<dbReference type="InterPro" id="IPR023404">
    <property type="entry name" value="rSAM_horseshoe"/>
</dbReference>
<dbReference type="SFLD" id="SFLDG01082">
    <property type="entry name" value="B12-binding_domain_containing"/>
    <property type="match status" value="1"/>
</dbReference>
<dbReference type="EMBL" id="CP006867">
    <property type="protein sequence ID" value="ALU12059.1"/>
    <property type="molecule type" value="Genomic_DNA"/>
</dbReference>
<dbReference type="SMART" id="SM00729">
    <property type="entry name" value="Elp3"/>
    <property type="match status" value="1"/>
</dbReference>
<dbReference type="SUPFAM" id="SSF102114">
    <property type="entry name" value="Radical SAM enzymes"/>
    <property type="match status" value="1"/>
</dbReference>
<dbReference type="STRING" id="940295.EYM_07575"/>
<dbReference type="GeneID" id="30680888"/>
<proteinExistence type="predicted"/>
<dbReference type="SFLD" id="SFLDS00029">
    <property type="entry name" value="Radical_SAM"/>
    <property type="match status" value="1"/>
</dbReference>
<dbReference type="InterPro" id="IPR058240">
    <property type="entry name" value="rSAM_sf"/>
</dbReference>
<dbReference type="InterPro" id="IPR006638">
    <property type="entry name" value="Elp3/MiaA/NifB-like_rSAM"/>
</dbReference>
<dbReference type="RefSeq" id="WP_075050470.1">
    <property type="nucleotide sequence ID" value="NZ_CP006867.1"/>
</dbReference>
<dbReference type="InterPro" id="IPR007197">
    <property type="entry name" value="rSAM"/>
</dbReference>
<sequence>MKLRRLLIVDGYTDEPAGLGVPPYLDVYSREVYGAMKLADKYSTVYYLTIDQVRSNRSLFVELSGKVDLTLVVAGALVPGRYLGGEPLRDVEELRLLKLWSNSPIALGGPITTYGIGGIGGKRTEIIDEDFIIIRGDLAPWFYQAAKYGIDRISSLDPRESYYLRSKALIRGTEIVLQHPNMNIGNLTLEIETYRGCARWVSGGCSFCIDPQYGKPLVRPIYDIVKEVENAYKLGVRNFRLGRQSDILVYGSPELGVNEWPKPNIRLLTQLFNGIRNVAPSLITLHIDNVNPRTIYEWPDLSRRALKTIVEYHTPGDVAALGIESVDPKVVKLNNLKVDIDQAIFAIEVINEIGRKRGWNGLPHLLPGINFIAGLPGESKETWEFNKELLRRIERKGLLVRRVNLRKLSIIEGTKVSYMIKKPRIAKGYESFRKYVLKWQEEMLRKVVPIGTKLVNVVIEKVERGVSYGRQPGSYPITVEIPQELEKYSWISVEVKRHHSRSVLAEIVW</sequence>
<dbReference type="PANTHER" id="PTHR43324:SF1">
    <property type="entry name" value="RADICAL SAM CORE DOMAIN-CONTAINING PROTEIN"/>
    <property type="match status" value="1"/>
</dbReference>
<dbReference type="Gene3D" id="3.80.30.20">
    <property type="entry name" value="tm_1862 like domain"/>
    <property type="match status" value="1"/>
</dbReference>
<accession>A0A0U3E2B1</accession>
<reference evidence="2 3" key="1">
    <citation type="submission" date="2013-11" db="EMBL/GenBank/DDBJ databases">
        <title>Comparative genomics of Ignicoccus.</title>
        <authorList>
            <person name="Podar M."/>
        </authorList>
    </citation>
    <scope>NUCLEOTIDE SEQUENCE [LARGE SCALE GENOMIC DNA]</scope>
    <source>
        <strain evidence="2 3">DSM 13165</strain>
    </source>
</reference>
<evidence type="ECO:0000313" key="3">
    <source>
        <dbReference type="Proteomes" id="UP000060778"/>
    </source>
</evidence>
<keyword evidence="3" id="KW-1185">Reference proteome</keyword>
<dbReference type="PROSITE" id="PS51918">
    <property type="entry name" value="RADICAL_SAM"/>
    <property type="match status" value="1"/>
</dbReference>
<dbReference type="PATRIC" id="fig|940295.4.peg.1474"/>
<protein>
    <submittedName>
        <fullName evidence="2">Radical SAM protein</fullName>
    </submittedName>
</protein>
<organism evidence="2 3">
    <name type="scientific">Ignicoccus islandicus DSM 13165</name>
    <dbReference type="NCBI Taxonomy" id="940295"/>
    <lineage>
        <taxon>Archaea</taxon>
        <taxon>Thermoproteota</taxon>
        <taxon>Thermoprotei</taxon>
        <taxon>Desulfurococcales</taxon>
        <taxon>Desulfurococcaceae</taxon>
        <taxon>Ignicoccus</taxon>
    </lineage>
</organism>
<dbReference type="KEGG" id="iis:EYM_07575"/>
<dbReference type="Pfam" id="PF04055">
    <property type="entry name" value="Radical_SAM"/>
    <property type="match status" value="1"/>
</dbReference>
<feature type="domain" description="Radical SAM core" evidence="1">
    <location>
        <begin position="183"/>
        <end position="446"/>
    </location>
</feature>
<dbReference type="Proteomes" id="UP000060778">
    <property type="component" value="Chromosome"/>
</dbReference>
<dbReference type="GO" id="GO:0003824">
    <property type="term" value="F:catalytic activity"/>
    <property type="evidence" value="ECO:0007669"/>
    <property type="project" value="InterPro"/>
</dbReference>
<dbReference type="AlphaFoldDB" id="A0A0U3E2B1"/>
<gene>
    <name evidence="2" type="ORF">EYM_07575</name>
</gene>